<feature type="transmembrane region" description="Helical" evidence="1">
    <location>
        <begin position="162"/>
        <end position="182"/>
    </location>
</feature>
<dbReference type="Proteomes" id="UP001500102">
    <property type="component" value="Unassembled WGS sequence"/>
</dbReference>
<evidence type="ECO:0000313" key="3">
    <source>
        <dbReference type="Proteomes" id="UP001500102"/>
    </source>
</evidence>
<accession>A0ABP5L0S7</accession>
<evidence type="ECO:0000313" key="2">
    <source>
        <dbReference type="EMBL" id="GAA2140213.1"/>
    </source>
</evidence>
<evidence type="ECO:0000256" key="1">
    <source>
        <dbReference type="SAM" id="Phobius"/>
    </source>
</evidence>
<dbReference type="RefSeq" id="WP_344366880.1">
    <property type="nucleotide sequence ID" value="NZ_BAAAQB010000037.1"/>
</dbReference>
<keyword evidence="3" id="KW-1185">Reference proteome</keyword>
<gene>
    <name evidence="2" type="ORF">GCM10009825_27760</name>
</gene>
<organism evidence="2 3">
    <name type="scientific">Arthrobacter humicola</name>
    <dbReference type="NCBI Taxonomy" id="409291"/>
    <lineage>
        <taxon>Bacteria</taxon>
        <taxon>Bacillati</taxon>
        <taxon>Actinomycetota</taxon>
        <taxon>Actinomycetes</taxon>
        <taxon>Micrococcales</taxon>
        <taxon>Micrococcaceae</taxon>
        <taxon>Arthrobacter</taxon>
    </lineage>
</organism>
<feature type="transmembrane region" description="Helical" evidence="1">
    <location>
        <begin position="128"/>
        <end position="150"/>
    </location>
</feature>
<protein>
    <submittedName>
        <fullName evidence="2">DUF2306 domain-containing protein</fullName>
    </submittedName>
</protein>
<keyword evidence="1" id="KW-0812">Transmembrane</keyword>
<feature type="transmembrane region" description="Helical" evidence="1">
    <location>
        <begin position="94"/>
        <end position="116"/>
    </location>
</feature>
<feature type="transmembrane region" description="Helical" evidence="1">
    <location>
        <begin position="21"/>
        <end position="41"/>
    </location>
</feature>
<dbReference type="EMBL" id="BAAAQB010000037">
    <property type="protein sequence ID" value="GAA2140213.1"/>
    <property type="molecule type" value="Genomic_DNA"/>
</dbReference>
<reference evidence="3" key="1">
    <citation type="journal article" date="2019" name="Int. J. Syst. Evol. Microbiol.">
        <title>The Global Catalogue of Microorganisms (GCM) 10K type strain sequencing project: providing services to taxonomists for standard genome sequencing and annotation.</title>
        <authorList>
            <consortium name="The Broad Institute Genomics Platform"/>
            <consortium name="The Broad Institute Genome Sequencing Center for Infectious Disease"/>
            <person name="Wu L."/>
            <person name="Ma J."/>
        </authorList>
    </citation>
    <scope>NUCLEOTIDE SEQUENCE [LARGE SCALE GENOMIC DNA]</scope>
    <source>
        <strain evidence="3">JCM 15921</strain>
    </source>
</reference>
<comment type="caution">
    <text evidence="2">The sequence shown here is derived from an EMBL/GenBank/DDBJ whole genome shotgun (WGS) entry which is preliminary data.</text>
</comment>
<keyword evidence="1" id="KW-0472">Membrane</keyword>
<feature type="transmembrane region" description="Helical" evidence="1">
    <location>
        <begin position="61"/>
        <end position="82"/>
    </location>
</feature>
<proteinExistence type="predicted"/>
<sequence length="241" mass="25747">MTIHASSAPVPRVRRRPQWPVPAGLILLSLIPVLAGAARLTELTGGAAITPQNARFFASPVPVVTHIVCVTTYSLLGAFQFLPSLRGRRGWHRIAGRILAPAGLLAALSGLWMAAFYPLPPGDGPALFVLRLVFGSAMAASIVLGVVAILRRDFVRHGAWMTRGYAIGVAAGTQALVSLPWILLVGPPDEPTRAALLGSAWVINVAVAEFVIRRRAQRATRVPRSSRRKVAGLEPVRRTTA</sequence>
<dbReference type="InterPro" id="IPR018750">
    <property type="entry name" value="DUF2306_membrane"/>
</dbReference>
<feature type="transmembrane region" description="Helical" evidence="1">
    <location>
        <begin position="194"/>
        <end position="212"/>
    </location>
</feature>
<dbReference type="Pfam" id="PF10067">
    <property type="entry name" value="DUF2306"/>
    <property type="match status" value="1"/>
</dbReference>
<keyword evidence="1" id="KW-1133">Transmembrane helix</keyword>
<name>A0ABP5L0S7_9MICC</name>